<feature type="region of interest" description="Disordered" evidence="1">
    <location>
        <begin position="1"/>
        <end position="179"/>
    </location>
</feature>
<evidence type="ECO:0000313" key="3">
    <source>
        <dbReference type="Proteomes" id="UP001221757"/>
    </source>
</evidence>
<name>A0AAD7DIG4_MYCRO</name>
<gene>
    <name evidence="2" type="ORF">B0H17DRAFT_1133122</name>
</gene>
<dbReference type="Proteomes" id="UP001221757">
    <property type="component" value="Unassembled WGS sequence"/>
</dbReference>
<keyword evidence="3" id="KW-1185">Reference proteome</keyword>
<feature type="compositionally biased region" description="Low complexity" evidence="1">
    <location>
        <begin position="312"/>
        <end position="323"/>
    </location>
</feature>
<sequence>MLAGPNCISASPQAFTARPFDDTRARTAAPAPLTHSKTGTHPRHALISHPNDEDEQERNAVFPPPLPGTSRGQSSTSTHRASSTRPRPSSRLRPRFAPLSCTPPPPPHPRRRRQDEHAQPHPRPSPYGHQISSSASSAPRPCVPDGACAKTDTLSAVETSGTSTRRHPRAGDTNGGEQHAHVLVRIPPLNNTRSPSALVGHGSIKLLSTLVGGGTGWSNPHPGRRRTAETNAALPTALMLVRIHAPPSPPSSRGDGRAGLRSRTRSPPPPPRYRIAANEPTSTSTRVLVPSFPALEKETLQSALAGVHRRGAATPPSASASSSAPPPLTSRQDERGPPRPRPSKTSSAPRLRPGLPKFQTPPVGAHGSSNALLLGRPPPTSRQAERARPRPPLLPVTQTSSSGGIRDWTLRKRGASAWRDREEPWKDGSLRDPISSAQTDEAIRVDESGEEGARWSVRGRAMVGAGARTLSHHHQVQAAGTQEVRTNHNEPGRRDAAELGDAGEAERNINEPGNGKRADDAGDRHRRGRRLDMRGAGGDKRLEMLDAQFSELFDSGNPSILRAPQNEFLQCSASNVPILVDNSDSIGASPIKIDLRLQKEVVNYEWPRLELNELLLLNALISGYYRV</sequence>
<feature type="region of interest" description="Disordered" evidence="1">
    <location>
        <begin position="308"/>
        <end position="409"/>
    </location>
</feature>
<evidence type="ECO:0000313" key="2">
    <source>
        <dbReference type="EMBL" id="KAJ7692390.1"/>
    </source>
</evidence>
<proteinExistence type="predicted"/>
<evidence type="ECO:0000256" key="1">
    <source>
        <dbReference type="SAM" id="MobiDB-lite"/>
    </source>
</evidence>
<dbReference type="AlphaFoldDB" id="A0AAD7DIG4"/>
<feature type="compositionally biased region" description="Basic and acidic residues" evidence="1">
    <location>
        <begin position="504"/>
        <end position="523"/>
    </location>
</feature>
<protein>
    <submittedName>
        <fullName evidence="2">Uncharacterized protein</fullName>
    </submittedName>
</protein>
<feature type="region of interest" description="Disordered" evidence="1">
    <location>
        <begin position="471"/>
        <end position="535"/>
    </location>
</feature>
<dbReference type="EMBL" id="JARKIE010000052">
    <property type="protein sequence ID" value="KAJ7692390.1"/>
    <property type="molecule type" value="Genomic_DNA"/>
</dbReference>
<reference evidence="2" key="1">
    <citation type="submission" date="2023-03" db="EMBL/GenBank/DDBJ databases">
        <title>Massive genome expansion in bonnet fungi (Mycena s.s.) driven by repeated elements and novel gene families across ecological guilds.</title>
        <authorList>
            <consortium name="Lawrence Berkeley National Laboratory"/>
            <person name="Harder C.B."/>
            <person name="Miyauchi S."/>
            <person name="Viragh M."/>
            <person name="Kuo A."/>
            <person name="Thoen E."/>
            <person name="Andreopoulos B."/>
            <person name="Lu D."/>
            <person name="Skrede I."/>
            <person name="Drula E."/>
            <person name="Henrissat B."/>
            <person name="Morin E."/>
            <person name="Kohler A."/>
            <person name="Barry K."/>
            <person name="LaButti K."/>
            <person name="Morin E."/>
            <person name="Salamov A."/>
            <person name="Lipzen A."/>
            <person name="Mereny Z."/>
            <person name="Hegedus B."/>
            <person name="Baldrian P."/>
            <person name="Stursova M."/>
            <person name="Weitz H."/>
            <person name="Taylor A."/>
            <person name="Grigoriev I.V."/>
            <person name="Nagy L.G."/>
            <person name="Martin F."/>
            <person name="Kauserud H."/>
        </authorList>
    </citation>
    <scope>NUCLEOTIDE SEQUENCE</scope>
    <source>
        <strain evidence="2">CBHHK067</strain>
    </source>
</reference>
<feature type="compositionally biased region" description="Polar residues" evidence="1">
    <location>
        <begin position="152"/>
        <end position="163"/>
    </location>
</feature>
<accession>A0AAD7DIG4</accession>
<comment type="caution">
    <text evidence="2">The sequence shown here is derived from an EMBL/GenBank/DDBJ whole genome shotgun (WGS) entry which is preliminary data.</text>
</comment>
<organism evidence="2 3">
    <name type="scientific">Mycena rosella</name>
    <name type="common">Pink bonnet</name>
    <name type="synonym">Agaricus rosellus</name>
    <dbReference type="NCBI Taxonomy" id="1033263"/>
    <lineage>
        <taxon>Eukaryota</taxon>
        <taxon>Fungi</taxon>
        <taxon>Dikarya</taxon>
        <taxon>Basidiomycota</taxon>
        <taxon>Agaricomycotina</taxon>
        <taxon>Agaricomycetes</taxon>
        <taxon>Agaricomycetidae</taxon>
        <taxon>Agaricales</taxon>
        <taxon>Marasmiineae</taxon>
        <taxon>Mycenaceae</taxon>
        <taxon>Mycena</taxon>
    </lineage>
</organism>
<feature type="compositionally biased region" description="Low complexity" evidence="1">
    <location>
        <begin position="74"/>
        <end position="87"/>
    </location>
</feature>
<feature type="region of interest" description="Disordered" evidence="1">
    <location>
        <begin position="243"/>
        <end position="286"/>
    </location>
</feature>
<feature type="compositionally biased region" description="Basic and acidic residues" evidence="1">
    <location>
        <begin position="485"/>
        <end position="497"/>
    </location>
</feature>